<dbReference type="Proteomes" id="UP000178526">
    <property type="component" value="Unassembled WGS sequence"/>
</dbReference>
<protein>
    <recommendedName>
        <fullName evidence="7">N-acylneuraminate cytidylyltransferase</fullName>
        <ecNumber evidence="7">2.7.7.43</ecNumber>
    </recommendedName>
</protein>
<dbReference type="SFLD" id="SFLDG01138">
    <property type="entry name" value="C1.6.2:_Deoxy-d-mannose-octulo"/>
    <property type="match status" value="1"/>
</dbReference>
<evidence type="ECO:0000256" key="1">
    <source>
        <dbReference type="ARBA" id="ARBA00001862"/>
    </source>
</evidence>
<dbReference type="SUPFAM" id="SSF56784">
    <property type="entry name" value="HAD-like"/>
    <property type="match status" value="1"/>
</dbReference>
<dbReference type="Gene3D" id="3.90.550.10">
    <property type="entry name" value="Spore Coat Polysaccharide Biosynthesis Protein SpsA, Chain A"/>
    <property type="match status" value="1"/>
</dbReference>
<evidence type="ECO:0000256" key="8">
    <source>
        <dbReference type="ARBA" id="ARBA00022723"/>
    </source>
</evidence>
<keyword evidence="8" id="KW-0479">Metal-binding</keyword>
<evidence type="ECO:0000256" key="6">
    <source>
        <dbReference type="ARBA" id="ARBA00011881"/>
    </source>
</evidence>
<dbReference type="Gene3D" id="3.40.50.1000">
    <property type="entry name" value="HAD superfamily/HAD-like"/>
    <property type="match status" value="1"/>
</dbReference>
<dbReference type="GO" id="GO:0046872">
    <property type="term" value="F:metal ion binding"/>
    <property type="evidence" value="ECO:0007669"/>
    <property type="project" value="UniProtKB-KW"/>
</dbReference>
<evidence type="ECO:0000256" key="10">
    <source>
        <dbReference type="ARBA" id="ARBA00022842"/>
    </source>
</evidence>
<dbReference type="GO" id="GO:0008781">
    <property type="term" value="F:N-acylneuraminate cytidylyltransferase activity"/>
    <property type="evidence" value="ECO:0007669"/>
    <property type="project" value="UniProtKB-EC"/>
</dbReference>
<evidence type="ECO:0000313" key="12">
    <source>
        <dbReference type="Proteomes" id="UP000178526"/>
    </source>
</evidence>
<dbReference type="PANTHER" id="PTHR21485">
    <property type="entry name" value="HAD SUPERFAMILY MEMBERS CMAS AND KDSC"/>
    <property type="match status" value="1"/>
</dbReference>
<evidence type="ECO:0000256" key="7">
    <source>
        <dbReference type="ARBA" id="ARBA00012491"/>
    </source>
</evidence>
<comment type="caution">
    <text evidence="11">The sequence shown here is derived from an EMBL/GenBank/DDBJ whole genome shotgun (WGS) entry which is preliminary data.</text>
</comment>
<comment type="pathway">
    <text evidence="3">Amino-sugar metabolism; N-acetylneuraminate metabolism.</text>
</comment>
<dbReference type="SFLD" id="SFLDG01136">
    <property type="entry name" value="C1.6:_Phosphoserine_Phosphatas"/>
    <property type="match status" value="1"/>
</dbReference>
<dbReference type="InterPro" id="IPR029044">
    <property type="entry name" value="Nucleotide-diphossugar_trans"/>
</dbReference>
<keyword evidence="10" id="KW-0460">Magnesium</keyword>
<dbReference type="GO" id="GO:0006054">
    <property type="term" value="P:N-acetylneuraminate metabolic process"/>
    <property type="evidence" value="ECO:0007669"/>
    <property type="project" value="UniProtKB-UniPathway"/>
</dbReference>
<dbReference type="SUPFAM" id="SSF53448">
    <property type="entry name" value="Nucleotide-diphospho-sugar transferases"/>
    <property type="match status" value="1"/>
</dbReference>
<evidence type="ECO:0000256" key="9">
    <source>
        <dbReference type="ARBA" id="ARBA00022801"/>
    </source>
</evidence>
<dbReference type="UniPathway" id="UPA00628"/>
<dbReference type="CDD" id="cd02513">
    <property type="entry name" value="CMP-NeuAc_Synthase"/>
    <property type="match status" value="1"/>
</dbReference>
<keyword evidence="9" id="KW-0378">Hydrolase</keyword>
<organism evidence="11 12">
    <name type="scientific">Candidatus Schekmanbacteria bacterium GWA2_38_11</name>
    <dbReference type="NCBI Taxonomy" id="1817876"/>
    <lineage>
        <taxon>Bacteria</taxon>
        <taxon>Candidatus Schekmaniibacteriota</taxon>
    </lineage>
</organism>
<dbReference type="SFLD" id="SFLDS00003">
    <property type="entry name" value="Haloacid_Dehalogenase"/>
    <property type="match status" value="1"/>
</dbReference>
<evidence type="ECO:0000313" key="11">
    <source>
        <dbReference type="EMBL" id="OGL40570.1"/>
    </source>
</evidence>
<sequence length="402" mass="46172">MTSKKVTEAYITKNIITIIPARCGSKSIHRKNIIDFCGKPLIAWTIEHALKSRYVKGVYVTTESDEIENVSKRYGAEIIRRPTKLATDTSSSEEALLHVISEIEKYRQIDTIVFLQATSPLREEDDIDKALEKFFSEKADSLFSATMLEDFCLWEIINGKFKSVTFDYKNRGRRQDRKPYYLENGSIYIFNPDILRKYSNRLGGKIVFYPMPLWKSYEIDSIEDLKICEYFMKSRLLKKQRDNFLLKNIHLIVYDFDGVLTDNKVTLREDGFESVVVNRSDGLAIGMIKEMGIKQVILTKERNMVVETRAKKLGIPSLRGVDNKKEALIDFCKKNDISLECVVYIGNDLNDLEVMQSVGYPVCPLDAYDEVKSISKVILDVPGGEGVVRDFLKYIVTHICPK</sequence>
<dbReference type="Pfam" id="PF02348">
    <property type="entry name" value="CTP_transf_3"/>
    <property type="match status" value="1"/>
</dbReference>
<dbReference type="InterPro" id="IPR010023">
    <property type="entry name" value="KdsC_fam"/>
</dbReference>
<dbReference type="PANTHER" id="PTHR21485:SF3">
    <property type="entry name" value="N-ACYLNEURAMINATE CYTIDYLYLTRANSFERASE"/>
    <property type="match status" value="1"/>
</dbReference>
<evidence type="ECO:0000256" key="2">
    <source>
        <dbReference type="ARBA" id="ARBA00001946"/>
    </source>
</evidence>
<dbReference type="EC" id="2.7.7.43" evidence="7"/>
<dbReference type="Pfam" id="PF08282">
    <property type="entry name" value="Hydrolase_3"/>
    <property type="match status" value="1"/>
</dbReference>
<dbReference type="InterPro" id="IPR023214">
    <property type="entry name" value="HAD_sf"/>
</dbReference>
<evidence type="ECO:0000256" key="5">
    <source>
        <dbReference type="ARBA" id="ARBA00010726"/>
    </source>
</evidence>
<dbReference type="GO" id="GO:0016788">
    <property type="term" value="F:hydrolase activity, acting on ester bonds"/>
    <property type="evidence" value="ECO:0007669"/>
    <property type="project" value="InterPro"/>
</dbReference>
<comment type="cofactor">
    <cofactor evidence="2">
        <name>Mg(2+)</name>
        <dbReference type="ChEBI" id="CHEBI:18420"/>
    </cofactor>
</comment>
<name>A0A1F7RGV8_9BACT</name>
<accession>A0A1F7RGV8</accession>
<evidence type="ECO:0000256" key="3">
    <source>
        <dbReference type="ARBA" id="ARBA00005141"/>
    </source>
</evidence>
<evidence type="ECO:0000256" key="4">
    <source>
        <dbReference type="ARBA" id="ARBA00005893"/>
    </source>
</evidence>
<dbReference type="InterPro" id="IPR036412">
    <property type="entry name" value="HAD-like_sf"/>
</dbReference>
<dbReference type="EMBL" id="MGDB01000095">
    <property type="protein sequence ID" value="OGL40570.1"/>
    <property type="molecule type" value="Genomic_DNA"/>
</dbReference>
<comment type="similarity">
    <text evidence="5">Belongs to the CMP-NeuNAc synthase family.</text>
</comment>
<comment type="similarity">
    <text evidence="4">Belongs to the KdsC family.</text>
</comment>
<gene>
    <name evidence="11" type="ORF">A2042_05310</name>
</gene>
<dbReference type="InterPro" id="IPR003329">
    <property type="entry name" value="Cytidylyl_trans"/>
</dbReference>
<comment type="catalytic activity">
    <reaction evidence="1">
        <text>an N-acylneuraminate + CTP = a CMP-N-acyl-beta-neuraminate + diphosphate</text>
        <dbReference type="Rhea" id="RHEA:11344"/>
        <dbReference type="ChEBI" id="CHEBI:33019"/>
        <dbReference type="ChEBI" id="CHEBI:37563"/>
        <dbReference type="ChEBI" id="CHEBI:60073"/>
        <dbReference type="ChEBI" id="CHEBI:68671"/>
        <dbReference type="EC" id="2.7.7.43"/>
    </reaction>
</comment>
<comment type="subunit">
    <text evidence="6">Homotetramer.</text>
</comment>
<proteinExistence type="inferred from homology"/>
<dbReference type="AlphaFoldDB" id="A0A1F7RGV8"/>
<dbReference type="InterPro" id="IPR050793">
    <property type="entry name" value="CMP-NeuNAc_synthase"/>
</dbReference>
<reference evidence="11 12" key="1">
    <citation type="journal article" date="2016" name="Nat. Commun.">
        <title>Thousands of microbial genomes shed light on interconnected biogeochemical processes in an aquifer system.</title>
        <authorList>
            <person name="Anantharaman K."/>
            <person name="Brown C.T."/>
            <person name="Hug L.A."/>
            <person name="Sharon I."/>
            <person name="Castelle C.J."/>
            <person name="Probst A.J."/>
            <person name="Thomas B.C."/>
            <person name="Singh A."/>
            <person name="Wilkins M.J."/>
            <person name="Karaoz U."/>
            <person name="Brodie E.L."/>
            <person name="Williams K.H."/>
            <person name="Hubbard S.S."/>
            <person name="Banfield J.F."/>
        </authorList>
    </citation>
    <scope>NUCLEOTIDE SEQUENCE [LARGE SCALE GENOMIC DNA]</scope>
</reference>